<feature type="region of interest" description="Disordered" evidence="1">
    <location>
        <begin position="41"/>
        <end position="108"/>
    </location>
</feature>
<evidence type="ECO:0000313" key="2">
    <source>
        <dbReference type="EMBL" id="GMG32268.1"/>
    </source>
</evidence>
<dbReference type="Proteomes" id="UP001165205">
    <property type="component" value="Unassembled WGS sequence"/>
</dbReference>
<dbReference type="EMBL" id="BSYA01000097">
    <property type="protein sequence ID" value="GMG32268.1"/>
    <property type="molecule type" value="Genomic_DNA"/>
</dbReference>
<protein>
    <submittedName>
        <fullName evidence="2">Unnamed protein product</fullName>
    </submittedName>
</protein>
<dbReference type="AlphaFoldDB" id="A0AAN5BYU1"/>
<organism evidence="2 3">
    <name type="scientific">Aspergillus oryzae</name>
    <name type="common">Yellow koji mold</name>
    <dbReference type="NCBI Taxonomy" id="5062"/>
    <lineage>
        <taxon>Eukaryota</taxon>
        <taxon>Fungi</taxon>
        <taxon>Dikarya</taxon>
        <taxon>Ascomycota</taxon>
        <taxon>Pezizomycotina</taxon>
        <taxon>Eurotiomycetes</taxon>
        <taxon>Eurotiomycetidae</taxon>
        <taxon>Eurotiales</taxon>
        <taxon>Aspergillaceae</taxon>
        <taxon>Aspergillus</taxon>
        <taxon>Aspergillus subgen. Circumdati</taxon>
    </lineage>
</organism>
<gene>
    <name evidence="2" type="ORF">Aory04_000800900</name>
</gene>
<sequence>MVGEVQGRSAPSPGRISNETWLDVWIFNTRELAGGIFDRKKPTISFKSPLNEDPVSNSSLIVPGADPGQLRETISNRANERGLMREDPDSEHSETDRDTITKTFRKSG</sequence>
<proteinExistence type="predicted"/>
<name>A0AAN5BYU1_ASPOZ</name>
<feature type="compositionally biased region" description="Basic and acidic residues" evidence="1">
    <location>
        <begin position="78"/>
        <end position="100"/>
    </location>
</feature>
<comment type="caution">
    <text evidence="2">The sequence shown here is derived from an EMBL/GenBank/DDBJ whole genome shotgun (WGS) entry which is preliminary data.</text>
</comment>
<reference evidence="2" key="1">
    <citation type="submission" date="2023-04" db="EMBL/GenBank/DDBJ databases">
        <title>Aspergillus oryzae NBRC 4228.</title>
        <authorList>
            <person name="Ichikawa N."/>
            <person name="Sato H."/>
            <person name="Tonouchi N."/>
        </authorList>
    </citation>
    <scope>NUCLEOTIDE SEQUENCE</scope>
    <source>
        <strain evidence="2">NBRC 4228</strain>
    </source>
</reference>
<accession>A0AAN5BYU1</accession>
<evidence type="ECO:0000256" key="1">
    <source>
        <dbReference type="SAM" id="MobiDB-lite"/>
    </source>
</evidence>
<evidence type="ECO:0000313" key="3">
    <source>
        <dbReference type="Proteomes" id="UP001165205"/>
    </source>
</evidence>